<dbReference type="GO" id="GO:0005737">
    <property type="term" value="C:cytoplasm"/>
    <property type="evidence" value="ECO:0007669"/>
    <property type="project" value="UniProtKB-SubCell"/>
</dbReference>
<evidence type="ECO:0000256" key="2">
    <source>
        <dbReference type="ARBA" id="ARBA00008642"/>
    </source>
</evidence>
<evidence type="ECO:0000259" key="15">
    <source>
        <dbReference type="Pfam" id="PF08541"/>
    </source>
</evidence>
<dbReference type="SUPFAM" id="SSF53901">
    <property type="entry name" value="Thiolase-like"/>
    <property type="match status" value="1"/>
</dbReference>
<dbReference type="UniPathway" id="UPA00094"/>
<dbReference type="InterPro" id="IPR004655">
    <property type="entry name" value="FabH"/>
</dbReference>
<sequence length="380" mass="41024">MPERYAKITGWGKYVPERVLTNADLEKMVDTSDEWITTRTGIKERRIRGENEQASDFSVKAALPALEMAGLSAKDIDLIIVACSSPDYLVPGVATIVQHKLGAQCGAFQLASGCSGWVYALVTASQFIQAGTLENILVIGTDLVSYGVDYTDRSTCVLFGDASAAVVLQPSEEPAGVITYELGSDGSGAELLYVPGAGSVMPISKYGERLVSERLGYLKMNGPEVFKFATRTLASSMKRVMDKAGLLPDDIALFIPHQANLRIIETAARMMRQPLDKFMINLHKYGNTSAASVPLALVEALEEGRCKAGDKVVMCAFGAGLTWASAVVLLGSGEVSLAHSWLSLGRLARRTVGRARDAVQGLLLNMQLRRYEAKRKAKAR</sequence>
<keyword evidence="7 14" id="KW-0275">Fatty acid biosynthesis</keyword>
<comment type="catalytic activity">
    <reaction evidence="10">
        <text>malonyl-[ACP] + acetyl-CoA + H(+) = 3-oxobutanoyl-[ACP] + CO2 + CoA</text>
        <dbReference type="Rhea" id="RHEA:12080"/>
        <dbReference type="Rhea" id="RHEA-COMP:9623"/>
        <dbReference type="Rhea" id="RHEA-COMP:9625"/>
        <dbReference type="ChEBI" id="CHEBI:15378"/>
        <dbReference type="ChEBI" id="CHEBI:16526"/>
        <dbReference type="ChEBI" id="CHEBI:57287"/>
        <dbReference type="ChEBI" id="CHEBI:57288"/>
        <dbReference type="ChEBI" id="CHEBI:78449"/>
        <dbReference type="ChEBI" id="CHEBI:78450"/>
        <dbReference type="EC" id="2.3.1.180"/>
    </reaction>
    <physiologicalReaction direction="left-to-right" evidence="10">
        <dbReference type="Rhea" id="RHEA:12081"/>
    </physiologicalReaction>
</comment>
<dbReference type="InterPro" id="IPR013747">
    <property type="entry name" value="ACP_syn_III_C"/>
</dbReference>
<evidence type="ECO:0000256" key="11">
    <source>
        <dbReference type="ARBA" id="ARBA00052407"/>
    </source>
</evidence>
<evidence type="ECO:0000256" key="12">
    <source>
        <dbReference type="ARBA" id="ARBA00052467"/>
    </source>
</evidence>
<dbReference type="EC" id="2.3.1.180" evidence="14"/>
<keyword evidence="14" id="KW-0963">Cytoplasm</keyword>
<feature type="domain" description="Beta-ketoacyl-[acyl-carrier-protein] synthase III N-terminal" evidence="16">
    <location>
        <begin position="108"/>
        <end position="186"/>
    </location>
</feature>
<evidence type="ECO:0000313" key="18">
    <source>
        <dbReference type="Proteomes" id="UP000229681"/>
    </source>
</evidence>
<dbReference type="AlphaFoldDB" id="A0A2M8PIH1"/>
<dbReference type="GO" id="GO:0033818">
    <property type="term" value="F:beta-ketoacyl-acyl-carrier-protein synthase III activity"/>
    <property type="evidence" value="ECO:0007669"/>
    <property type="project" value="UniProtKB-UniRule"/>
</dbReference>
<feature type="region of interest" description="ACP-binding" evidence="14">
    <location>
        <begin position="258"/>
        <end position="262"/>
    </location>
</feature>
<dbReference type="Pfam" id="PF08545">
    <property type="entry name" value="ACP_syn_III"/>
    <property type="match status" value="1"/>
</dbReference>
<evidence type="ECO:0000256" key="6">
    <source>
        <dbReference type="ARBA" id="ARBA00023098"/>
    </source>
</evidence>
<comment type="caution">
    <text evidence="17">The sequence shown here is derived from an EMBL/GenBank/DDBJ whole genome shotgun (WGS) entry which is preliminary data.</text>
</comment>
<evidence type="ECO:0000256" key="3">
    <source>
        <dbReference type="ARBA" id="ARBA00022516"/>
    </source>
</evidence>
<evidence type="ECO:0000256" key="5">
    <source>
        <dbReference type="ARBA" id="ARBA00022832"/>
    </source>
</evidence>
<evidence type="ECO:0000256" key="9">
    <source>
        <dbReference type="ARBA" id="ARBA00023315"/>
    </source>
</evidence>
<dbReference type="InterPro" id="IPR013751">
    <property type="entry name" value="ACP_syn_III_N"/>
</dbReference>
<keyword evidence="4 14" id="KW-0808">Transferase</keyword>
<evidence type="ECO:0000256" key="13">
    <source>
        <dbReference type="ARBA" id="ARBA00052985"/>
    </source>
</evidence>
<evidence type="ECO:0000256" key="1">
    <source>
        <dbReference type="ARBA" id="ARBA00005194"/>
    </source>
</evidence>
<comment type="pathway">
    <text evidence="1 14">Lipid metabolism; fatty acid biosynthesis.</text>
</comment>
<evidence type="ECO:0000256" key="4">
    <source>
        <dbReference type="ARBA" id="ARBA00022679"/>
    </source>
</evidence>
<dbReference type="NCBIfam" id="NF006829">
    <property type="entry name" value="PRK09352.1"/>
    <property type="match status" value="1"/>
</dbReference>
<dbReference type="Gene3D" id="3.40.47.10">
    <property type="match status" value="1"/>
</dbReference>
<dbReference type="EMBL" id="PGTM01000005">
    <property type="protein sequence ID" value="PJF37345.1"/>
    <property type="molecule type" value="Genomic_DNA"/>
</dbReference>
<dbReference type="CDD" id="cd00830">
    <property type="entry name" value="KAS_III"/>
    <property type="match status" value="1"/>
</dbReference>
<evidence type="ECO:0000256" key="7">
    <source>
        <dbReference type="ARBA" id="ARBA00023160"/>
    </source>
</evidence>
<evidence type="ECO:0000256" key="10">
    <source>
        <dbReference type="ARBA" id="ARBA00051096"/>
    </source>
</evidence>
<dbReference type="Proteomes" id="UP000229681">
    <property type="component" value="Unassembled WGS sequence"/>
</dbReference>
<keyword evidence="3 14" id="KW-0444">Lipid biosynthesis</keyword>
<keyword evidence="5 14" id="KW-0276">Fatty acid metabolism</keyword>
<gene>
    <name evidence="14" type="primary">fabH</name>
    <name evidence="17" type="ORF">CUN49_00900</name>
</gene>
<organism evidence="17 18">
    <name type="scientific">Candidatus Thermofonsia Clade 1 bacterium</name>
    <dbReference type="NCBI Taxonomy" id="2364210"/>
    <lineage>
        <taxon>Bacteria</taxon>
        <taxon>Bacillati</taxon>
        <taxon>Chloroflexota</taxon>
        <taxon>Candidatus Thermofontia</taxon>
        <taxon>Candidatus Thermofonsia Clade 1</taxon>
    </lineage>
</organism>
<comment type="catalytic activity">
    <reaction evidence="11">
        <text>(2S)-2-methylbutanoyl-CoA + malonyl-[ACP] + H(+) = (4S)-4-methyl-3-oxohexanoyl-[ACP] + CO2 + CoA</text>
        <dbReference type="Rhea" id="RHEA:42276"/>
        <dbReference type="Rhea" id="RHEA-COMP:9623"/>
        <dbReference type="Rhea" id="RHEA-COMP:17148"/>
        <dbReference type="ChEBI" id="CHEBI:15378"/>
        <dbReference type="ChEBI" id="CHEBI:16526"/>
        <dbReference type="ChEBI" id="CHEBI:57287"/>
        <dbReference type="ChEBI" id="CHEBI:78449"/>
        <dbReference type="ChEBI" id="CHEBI:88166"/>
        <dbReference type="ChEBI" id="CHEBI:167462"/>
        <dbReference type="EC" id="2.3.1.300"/>
    </reaction>
    <physiologicalReaction direction="left-to-right" evidence="11">
        <dbReference type="Rhea" id="RHEA:42277"/>
    </physiologicalReaction>
</comment>
<accession>A0A2M8PIH1</accession>
<comment type="subcellular location">
    <subcellularLocation>
        <location evidence="14">Cytoplasm</location>
    </subcellularLocation>
</comment>
<dbReference type="PANTHER" id="PTHR43091">
    <property type="entry name" value="3-OXOACYL-[ACYL-CARRIER-PROTEIN] SYNTHASE"/>
    <property type="match status" value="1"/>
</dbReference>
<keyword evidence="8 14" id="KW-0511">Multifunctional enzyme</keyword>
<dbReference type="NCBIfam" id="TIGR00747">
    <property type="entry name" value="fabH"/>
    <property type="match status" value="1"/>
</dbReference>
<dbReference type="GO" id="GO:0004315">
    <property type="term" value="F:3-oxoacyl-[acyl-carrier-protein] synthase activity"/>
    <property type="evidence" value="ECO:0007669"/>
    <property type="project" value="InterPro"/>
</dbReference>
<proteinExistence type="inferred from homology"/>
<comment type="function">
    <text evidence="14">Catalyzes the condensation reaction of fatty acid synthesis by the addition to an acyl acceptor of two carbons from malonyl-ACP. Catalyzes the first condensation reaction which initiates fatty acid synthesis and may therefore play a role in governing the total rate of fatty acid production. Possesses both acetoacetyl-ACP synthase and acetyl transacylase activities. Its substrate specificity determines the biosynthesis of branched-chain and/or straight-chain of fatty acids.</text>
</comment>
<comment type="subunit">
    <text evidence="14">Homodimer.</text>
</comment>
<evidence type="ECO:0000256" key="14">
    <source>
        <dbReference type="HAMAP-Rule" id="MF_01815"/>
    </source>
</evidence>
<evidence type="ECO:0000259" key="16">
    <source>
        <dbReference type="Pfam" id="PF08545"/>
    </source>
</evidence>
<comment type="similarity">
    <text evidence="2 14">Belongs to the thiolase-like superfamily. FabH family.</text>
</comment>
<dbReference type="Pfam" id="PF08541">
    <property type="entry name" value="ACP_syn_III_C"/>
    <property type="match status" value="1"/>
</dbReference>
<feature type="active site" evidence="14">
    <location>
        <position position="114"/>
    </location>
</feature>
<protein>
    <recommendedName>
        <fullName evidence="14">Beta-ketoacyl-[acyl-carrier-protein] synthase III</fullName>
        <shortName evidence="14">Beta-ketoacyl-ACP synthase III</shortName>
        <shortName evidence="14">KAS III</shortName>
        <ecNumber evidence="14">2.3.1.180</ecNumber>
    </recommendedName>
    <alternativeName>
        <fullName evidence="14">3-oxoacyl-[acyl-carrier-protein] synthase 3</fullName>
    </alternativeName>
    <alternativeName>
        <fullName evidence="14">3-oxoacyl-[acyl-carrier-protein] synthase III</fullName>
    </alternativeName>
</protein>
<feature type="active site" evidence="14">
    <location>
        <position position="257"/>
    </location>
</feature>
<dbReference type="PANTHER" id="PTHR43091:SF1">
    <property type="entry name" value="BETA-KETOACYL-[ACYL-CARRIER-PROTEIN] SYNTHASE III, CHLOROPLASTIC"/>
    <property type="match status" value="1"/>
</dbReference>
<comment type="domain">
    <text evidence="14">The last Arg residue of the ACP-binding site is essential for the weak association between ACP/AcpP and FabH.</text>
</comment>
<dbReference type="HAMAP" id="MF_01815">
    <property type="entry name" value="FabH"/>
    <property type="match status" value="1"/>
</dbReference>
<dbReference type="GO" id="GO:0006633">
    <property type="term" value="P:fatty acid biosynthetic process"/>
    <property type="evidence" value="ECO:0007669"/>
    <property type="project" value="UniProtKB-UniRule"/>
</dbReference>
<name>A0A2M8PIH1_9CHLR</name>
<feature type="active site" evidence="14">
    <location>
        <position position="287"/>
    </location>
</feature>
<reference evidence="17 18" key="1">
    <citation type="submission" date="2017-11" db="EMBL/GenBank/DDBJ databases">
        <title>Evolution of Phototrophy in the Chloroflexi Phylum Driven by Horizontal Gene Transfer.</title>
        <authorList>
            <person name="Ward L.M."/>
            <person name="Hemp J."/>
            <person name="Shih P.M."/>
            <person name="Mcglynn S.E."/>
            <person name="Fischer W."/>
        </authorList>
    </citation>
    <scope>NUCLEOTIDE SEQUENCE [LARGE SCALE GENOMIC DNA]</scope>
    <source>
        <strain evidence="17">JP3_13</strain>
    </source>
</reference>
<comment type="catalytic activity">
    <reaction evidence="12">
        <text>2-methylpropanoyl-CoA + malonyl-[ACP] + H(+) = 4-methyl-3-oxopentanoyl-[ACP] + CO2 + CoA</text>
        <dbReference type="Rhea" id="RHEA:42268"/>
        <dbReference type="Rhea" id="RHEA-COMP:9623"/>
        <dbReference type="Rhea" id="RHEA-COMP:9940"/>
        <dbReference type="ChEBI" id="CHEBI:15378"/>
        <dbReference type="ChEBI" id="CHEBI:16526"/>
        <dbReference type="ChEBI" id="CHEBI:57287"/>
        <dbReference type="ChEBI" id="CHEBI:57338"/>
        <dbReference type="ChEBI" id="CHEBI:78449"/>
        <dbReference type="ChEBI" id="CHEBI:78820"/>
        <dbReference type="EC" id="2.3.1.300"/>
    </reaction>
    <physiologicalReaction direction="left-to-right" evidence="12">
        <dbReference type="Rhea" id="RHEA:42269"/>
    </physiologicalReaction>
</comment>
<keyword evidence="9 14" id="KW-0012">Acyltransferase</keyword>
<dbReference type="FunFam" id="3.40.47.10:FF:000004">
    <property type="entry name" value="3-oxoacyl-[acyl-carrier-protein] synthase 3"/>
    <property type="match status" value="1"/>
</dbReference>
<feature type="domain" description="Beta-ketoacyl-[acyl-carrier-protein] synthase III C-terminal" evidence="15">
    <location>
        <begin position="241"/>
        <end position="328"/>
    </location>
</feature>
<evidence type="ECO:0000313" key="17">
    <source>
        <dbReference type="EMBL" id="PJF37345.1"/>
    </source>
</evidence>
<evidence type="ECO:0000256" key="8">
    <source>
        <dbReference type="ARBA" id="ARBA00023268"/>
    </source>
</evidence>
<dbReference type="InterPro" id="IPR016039">
    <property type="entry name" value="Thiolase-like"/>
</dbReference>
<comment type="catalytic activity">
    <reaction evidence="13">
        <text>3-methylbutanoyl-CoA + malonyl-[ACP] + H(+) = 5-methyl-3-oxohexanoyl-[ACP] + CO2 + CoA</text>
        <dbReference type="Rhea" id="RHEA:42272"/>
        <dbReference type="Rhea" id="RHEA-COMP:9623"/>
        <dbReference type="Rhea" id="RHEA-COMP:9941"/>
        <dbReference type="ChEBI" id="CHEBI:15378"/>
        <dbReference type="ChEBI" id="CHEBI:16526"/>
        <dbReference type="ChEBI" id="CHEBI:57287"/>
        <dbReference type="ChEBI" id="CHEBI:57345"/>
        <dbReference type="ChEBI" id="CHEBI:78449"/>
        <dbReference type="ChEBI" id="CHEBI:78822"/>
        <dbReference type="EC" id="2.3.1.300"/>
    </reaction>
    <physiologicalReaction direction="left-to-right" evidence="13">
        <dbReference type="Rhea" id="RHEA:42273"/>
    </physiologicalReaction>
</comment>
<keyword evidence="6 14" id="KW-0443">Lipid metabolism</keyword>